<keyword evidence="3" id="KW-1185">Reference proteome</keyword>
<gene>
    <name evidence="2" type="ORF">GCM10023205_02800</name>
</gene>
<organism evidence="2 3">
    <name type="scientific">Yinghuangia aomiensis</name>
    <dbReference type="NCBI Taxonomy" id="676205"/>
    <lineage>
        <taxon>Bacteria</taxon>
        <taxon>Bacillati</taxon>
        <taxon>Actinomycetota</taxon>
        <taxon>Actinomycetes</taxon>
        <taxon>Kitasatosporales</taxon>
        <taxon>Streptomycetaceae</taxon>
        <taxon>Yinghuangia</taxon>
    </lineage>
</organism>
<reference evidence="3" key="1">
    <citation type="journal article" date="2019" name="Int. J. Syst. Evol. Microbiol.">
        <title>The Global Catalogue of Microorganisms (GCM) 10K type strain sequencing project: providing services to taxonomists for standard genome sequencing and annotation.</title>
        <authorList>
            <consortium name="The Broad Institute Genomics Platform"/>
            <consortium name="The Broad Institute Genome Sequencing Center for Infectious Disease"/>
            <person name="Wu L."/>
            <person name="Ma J."/>
        </authorList>
    </citation>
    <scope>NUCLEOTIDE SEQUENCE [LARGE SCALE GENOMIC DNA]</scope>
    <source>
        <strain evidence="3">JCM 17986</strain>
    </source>
</reference>
<feature type="signal peptide" evidence="1">
    <location>
        <begin position="1"/>
        <end position="21"/>
    </location>
</feature>
<keyword evidence="1" id="KW-0732">Signal</keyword>
<dbReference type="RefSeq" id="WP_345673337.1">
    <property type="nucleotide sequence ID" value="NZ_BAABHS010000001.1"/>
</dbReference>
<accession>A0ABP9GPF2</accession>
<comment type="caution">
    <text evidence="2">The sequence shown here is derived from an EMBL/GenBank/DDBJ whole genome shotgun (WGS) entry which is preliminary data.</text>
</comment>
<evidence type="ECO:0000313" key="3">
    <source>
        <dbReference type="Proteomes" id="UP001500466"/>
    </source>
</evidence>
<protein>
    <submittedName>
        <fullName evidence="2">Uncharacterized protein</fullName>
    </submittedName>
</protein>
<dbReference type="Proteomes" id="UP001500466">
    <property type="component" value="Unassembled WGS sequence"/>
</dbReference>
<dbReference type="EMBL" id="BAABHS010000001">
    <property type="protein sequence ID" value="GAA4946465.1"/>
    <property type="molecule type" value="Genomic_DNA"/>
</dbReference>
<evidence type="ECO:0000313" key="2">
    <source>
        <dbReference type="EMBL" id="GAA4946465.1"/>
    </source>
</evidence>
<feature type="chain" id="PRO_5046181125" evidence="1">
    <location>
        <begin position="22"/>
        <end position="161"/>
    </location>
</feature>
<proteinExistence type="predicted"/>
<sequence>MPVLLIPMLAFVALAAAPCVAALRRTPKADTVQKIPLHTPDVNELRRMMHTAYDEERDLLHEQAVRWLNSLGRGPLRVTDVHAAPRGLGGDSVVLSDGTVLGLSATGTAVRELGQALDRFAEVTLTRVRAARDGFQLTFHIEGLPPVQASAELLTVRGADV</sequence>
<name>A0ABP9GPF2_9ACTN</name>
<evidence type="ECO:0000256" key="1">
    <source>
        <dbReference type="SAM" id="SignalP"/>
    </source>
</evidence>